<dbReference type="SUPFAM" id="SSF103473">
    <property type="entry name" value="MFS general substrate transporter"/>
    <property type="match status" value="1"/>
</dbReference>
<dbReference type="PROSITE" id="PS50042">
    <property type="entry name" value="CNMP_BINDING_3"/>
    <property type="match status" value="1"/>
</dbReference>
<dbReference type="InterPro" id="IPR000595">
    <property type="entry name" value="cNMP-bd_dom"/>
</dbReference>
<feature type="transmembrane region" description="Helical" evidence="6">
    <location>
        <begin position="171"/>
        <end position="191"/>
    </location>
</feature>
<proteinExistence type="predicted"/>
<feature type="transmembrane region" description="Helical" evidence="6">
    <location>
        <begin position="76"/>
        <end position="97"/>
    </location>
</feature>
<dbReference type="Proteomes" id="UP001596087">
    <property type="component" value="Unassembled WGS sequence"/>
</dbReference>
<feature type="transmembrane region" description="Helical" evidence="6">
    <location>
        <begin position="103"/>
        <end position="121"/>
    </location>
</feature>
<evidence type="ECO:0000256" key="3">
    <source>
        <dbReference type="ARBA" id="ARBA00022692"/>
    </source>
</evidence>
<evidence type="ECO:0000259" key="7">
    <source>
        <dbReference type="PROSITE" id="PS50042"/>
    </source>
</evidence>
<evidence type="ECO:0000256" key="4">
    <source>
        <dbReference type="ARBA" id="ARBA00022989"/>
    </source>
</evidence>
<feature type="transmembrane region" description="Helical" evidence="6">
    <location>
        <begin position="222"/>
        <end position="247"/>
    </location>
</feature>
<feature type="transmembrane region" description="Helical" evidence="6">
    <location>
        <begin position="287"/>
        <end position="305"/>
    </location>
</feature>
<feature type="transmembrane region" description="Helical" evidence="6">
    <location>
        <begin position="374"/>
        <end position="392"/>
    </location>
</feature>
<dbReference type="Pfam" id="PF07690">
    <property type="entry name" value="MFS_1"/>
    <property type="match status" value="1"/>
</dbReference>
<keyword evidence="9" id="KW-1185">Reference proteome</keyword>
<dbReference type="RefSeq" id="WP_378590543.1">
    <property type="nucleotide sequence ID" value="NZ_JBHSKD010000011.1"/>
</dbReference>
<feature type="transmembrane region" description="Helical" evidence="6">
    <location>
        <begin position="142"/>
        <end position="165"/>
    </location>
</feature>
<evidence type="ECO:0000256" key="5">
    <source>
        <dbReference type="ARBA" id="ARBA00023136"/>
    </source>
</evidence>
<keyword evidence="4 6" id="KW-1133">Transmembrane helix</keyword>
<feature type="transmembrane region" description="Helical" evidence="6">
    <location>
        <begin position="311"/>
        <end position="333"/>
    </location>
</feature>
<dbReference type="CDD" id="cd06173">
    <property type="entry name" value="MFS_MefA_like"/>
    <property type="match status" value="1"/>
</dbReference>
<dbReference type="InterPro" id="IPR011701">
    <property type="entry name" value="MFS"/>
</dbReference>
<feature type="transmembrane region" description="Helical" evidence="6">
    <location>
        <begin position="345"/>
        <end position="368"/>
    </location>
</feature>
<dbReference type="PRINTS" id="PR01988">
    <property type="entry name" value="EXPORTERBACE"/>
</dbReference>
<evidence type="ECO:0000313" key="9">
    <source>
        <dbReference type="Proteomes" id="UP001596087"/>
    </source>
</evidence>
<accession>A0ABW0BJH4</accession>
<feature type="transmembrane region" description="Helical" evidence="6">
    <location>
        <begin position="259"/>
        <end position="280"/>
    </location>
</feature>
<reference evidence="9" key="1">
    <citation type="journal article" date="2019" name="Int. J. Syst. Evol. Microbiol.">
        <title>The Global Catalogue of Microorganisms (GCM) 10K type strain sequencing project: providing services to taxonomists for standard genome sequencing and annotation.</title>
        <authorList>
            <consortium name="The Broad Institute Genomics Platform"/>
            <consortium name="The Broad Institute Genome Sequencing Center for Infectious Disease"/>
            <person name="Wu L."/>
            <person name="Ma J."/>
        </authorList>
    </citation>
    <scope>NUCLEOTIDE SEQUENCE [LARGE SCALE GENOMIC DNA]</scope>
    <source>
        <strain evidence="9">DFY41</strain>
    </source>
</reference>
<dbReference type="Gene3D" id="1.20.1250.20">
    <property type="entry name" value="MFS general substrate transporter like domains"/>
    <property type="match status" value="2"/>
</dbReference>
<keyword evidence="5 6" id="KW-0472">Membrane</keyword>
<dbReference type="InterPro" id="IPR022324">
    <property type="entry name" value="Bacilysin_exporter_BacE_put"/>
</dbReference>
<feature type="domain" description="Cyclic nucleotide-binding" evidence="7">
    <location>
        <begin position="417"/>
        <end position="511"/>
    </location>
</feature>
<dbReference type="Pfam" id="PF00027">
    <property type="entry name" value="cNMP_binding"/>
    <property type="match status" value="1"/>
</dbReference>
<name>A0ABW0BJH4_9ACTN</name>
<evidence type="ECO:0000256" key="2">
    <source>
        <dbReference type="ARBA" id="ARBA00022475"/>
    </source>
</evidence>
<dbReference type="EMBL" id="JBHSKD010000011">
    <property type="protein sequence ID" value="MFC5177484.1"/>
    <property type="molecule type" value="Genomic_DNA"/>
</dbReference>
<dbReference type="SUPFAM" id="SSF51206">
    <property type="entry name" value="cAMP-binding domain-like"/>
    <property type="match status" value="1"/>
</dbReference>
<comment type="caution">
    <text evidence="8">The sequence shown here is derived from an EMBL/GenBank/DDBJ whole genome shotgun (WGS) entry which is preliminary data.</text>
</comment>
<keyword evidence="3 6" id="KW-0812">Transmembrane</keyword>
<gene>
    <name evidence="8" type="ORF">ACFPGP_12425</name>
</gene>
<dbReference type="InterPro" id="IPR014710">
    <property type="entry name" value="RmlC-like_jellyroll"/>
</dbReference>
<keyword evidence="2" id="KW-1003">Cell membrane</keyword>
<dbReference type="InterPro" id="IPR036259">
    <property type="entry name" value="MFS_trans_sf"/>
</dbReference>
<feature type="transmembrane region" description="Helical" evidence="6">
    <location>
        <begin position="45"/>
        <end position="69"/>
    </location>
</feature>
<protein>
    <submittedName>
        <fullName evidence="8">MFS transporter</fullName>
    </submittedName>
</protein>
<evidence type="ECO:0000256" key="1">
    <source>
        <dbReference type="ARBA" id="ARBA00004651"/>
    </source>
</evidence>
<dbReference type="InterPro" id="IPR018490">
    <property type="entry name" value="cNMP-bd_dom_sf"/>
</dbReference>
<dbReference type="PANTHER" id="PTHR23513">
    <property type="entry name" value="INTEGRAL MEMBRANE EFFLUX PROTEIN-RELATED"/>
    <property type="match status" value="1"/>
</dbReference>
<dbReference type="CDD" id="cd00038">
    <property type="entry name" value="CAP_ED"/>
    <property type="match status" value="1"/>
</dbReference>
<evidence type="ECO:0000313" key="8">
    <source>
        <dbReference type="EMBL" id="MFC5177484.1"/>
    </source>
</evidence>
<comment type="subcellular location">
    <subcellularLocation>
        <location evidence="1">Cell membrane</location>
        <topology evidence="1">Multi-pass membrane protein</topology>
    </subcellularLocation>
</comment>
<evidence type="ECO:0000256" key="6">
    <source>
        <dbReference type="SAM" id="Phobius"/>
    </source>
</evidence>
<organism evidence="8 9">
    <name type="scientific">Nocardioides taihuensis</name>
    <dbReference type="NCBI Taxonomy" id="1835606"/>
    <lineage>
        <taxon>Bacteria</taxon>
        <taxon>Bacillati</taxon>
        <taxon>Actinomycetota</taxon>
        <taxon>Actinomycetes</taxon>
        <taxon>Propionibacteriales</taxon>
        <taxon>Nocardioidaceae</taxon>
        <taxon>Nocardioides</taxon>
    </lineage>
</organism>
<dbReference type="Gene3D" id="2.60.120.10">
    <property type="entry name" value="Jelly Rolls"/>
    <property type="match status" value="1"/>
</dbReference>
<sequence length="547" mass="55986">MGGRGGWIRNAALVRSLLSFGFAFTAEWAFTVAIGLVAFADGGPLAVGLVGLLRLLPAAVLAPVIAAYADRVPREHVLVASSLVRGVSTLAAAPVLVADGPTWIVYVLAVVSSIAFTPFRASHSALMPSLCRAPDELTEVNVVRGGLDSLSVIVGPLVAALLVAVADVAAVFAFAGVCGLVSAVLVLRLGYERIPVPPVQRPDVVGEVREGFVAVGTYPGTAVVVGLVVLQTMIRGAFSVFVLVVALDLLDGTESSVGVLQGAVGIGALAGSALCTLLVGSRAMTRWLGLAVVLWGAPLALMGLVPAYGVVLAAAGVIGIGNSLVDVTAFTLIARMVPNAVLARVFGVLESIGAVGVAVGALTAPLLIDLVGARAALVVVGAVAPVVCVLGWRRLTAIDRSVAVRTDDIAVLRRVPMLRQLPVPVIEQLAVGLEHVAIGPDTVVFEAGDAGDSFYVVAAGRVAVLDRGRLVRSMGPGEGFGEIALLGGTTRTMTVRAVDDVELYAVRRAVFLPAITSMSEARSTAEAARRSYLDHAPGAAVDEPDAL</sequence>
<feature type="transmembrane region" description="Helical" evidence="6">
    <location>
        <begin position="12"/>
        <end position="39"/>
    </location>
</feature>
<dbReference type="SMART" id="SM00100">
    <property type="entry name" value="cNMP"/>
    <property type="match status" value="1"/>
</dbReference>
<dbReference type="PANTHER" id="PTHR23513:SF18">
    <property type="entry name" value="INTEGRAL MEMBRANE PROTEIN"/>
    <property type="match status" value="1"/>
</dbReference>